<dbReference type="Gramene" id="KOM33754">
    <property type="protein sequence ID" value="KOM33754"/>
    <property type="gene ID" value="LR48_Vigan01g331000"/>
</dbReference>
<evidence type="ECO:0000256" key="2">
    <source>
        <dbReference type="PROSITE-ProRule" id="PRU00252"/>
    </source>
</evidence>
<name>A0A0L9TU91_PHAAN</name>
<dbReference type="GO" id="GO:0006264">
    <property type="term" value="P:mitochondrial DNA replication"/>
    <property type="evidence" value="ECO:0007669"/>
    <property type="project" value="TreeGrafter"/>
</dbReference>
<dbReference type="Gene3D" id="2.40.50.140">
    <property type="entry name" value="Nucleic acid-binding proteins"/>
    <property type="match status" value="1"/>
</dbReference>
<dbReference type="PANTHER" id="PTHR10302">
    <property type="entry name" value="SINGLE-STRANDED DNA-BINDING PROTEIN"/>
    <property type="match status" value="1"/>
</dbReference>
<evidence type="ECO:0000313" key="3">
    <source>
        <dbReference type="EMBL" id="KOM33754.1"/>
    </source>
</evidence>
<dbReference type="GO" id="GO:0042645">
    <property type="term" value="C:mitochondrial nucleoid"/>
    <property type="evidence" value="ECO:0007669"/>
    <property type="project" value="TreeGrafter"/>
</dbReference>
<keyword evidence="1 2" id="KW-0238">DNA-binding</keyword>
<proteinExistence type="predicted"/>
<dbReference type="OrthoDB" id="1078367at2759"/>
<dbReference type="STRING" id="3914.A0A0L9TU91"/>
<evidence type="ECO:0000313" key="4">
    <source>
        <dbReference type="Proteomes" id="UP000053144"/>
    </source>
</evidence>
<protein>
    <submittedName>
        <fullName evidence="3">Uncharacterized protein</fullName>
    </submittedName>
</protein>
<dbReference type="SUPFAM" id="SSF50249">
    <property type="entry name" value="Nucleic acid-binding proteins"/>
    <property type="match status" value="1"/>
</dbReference>
<dbReference type="Proteomes" id="UP000053144">
    <property type="component" value="Chromosome 1"/>
</dbReference>
<dbReference type="PANTHER" id="PTHR10302:SF18">
    <property type="entry name" value="PROTEIN OSB1, MITOCHONDRIAL"/>
    <property type="match status" value="1"/>
</dbReference>
<dbReference type="PROSITE" id="PS50935">
    <property type="entry name" value="SSB"/>
    <property type="match status" value="1"/>
</dbReference>
<organism evidence="3 4">
    <name type="scientific">Phaseolus angularis</name>
    <name type="common">Azuki bean</name>
    <name type="synonym">Vigna angularis</name>
    <dbReference type="NCBI Taxonomy" id="3914"/>
    <lineage>
        <taxon>Eukaryota</taxon>
        <taxon>Viridiplantae</taxon>
        <taxon>Streptophyta</taxon>
        <taxon>Embryophyta</taxon>
        <taxon>Tracheophyta</taxon>
        <taxon>Spermatophyta</taxon>
        <taxon>Magnoliopsida</taxon>
        <taxon>eudicotyledons</taxon>
        <taxon>Gunneridae</taxon>
        <taxon>Pentapetalae</taxon>
        <taxon>rosids</taxon>
        <taxon>fabids</taxon>
        <taxon>Fabales</taxon>
        <taxon>Fabaceae</taxon>
        <taxon>Papilionoideae</taxon>
        <taxon>50 kb inversion clade</taxon>
        <taxon>NPAAA clade</taxon>
        <taxon>indigoferoid/millettioid clade</taxon>
        <taxon>Phaseoleae</taxon>
        <taxon>Vigna</taxon>
    </lineage>
</organism>
<dbReference type="GO" id="GO:0003697">
    <property type="term" value="F:single-stranded DNA binding"/>
    <property type="evidence" value="ECO:0007669"/>
    <property type="project" value="InterPro"/>
</dbReference>
<dbReference type="EMBL" id="CM003371">
    <property type="protein sequence ID" value="KOM33754.1"/>
    <property type="molecule type" value="Genomic_DNA"/>
</dbReference>
<sequence length="332" mass="38142">MEVHGEILRGAKCKSLPTSSATQPKKTQRVRKCVKTVYPTLQKTATQNSPAKFITGGKPGRRNWHASSEPMKPNPFIFTKRYSIPSIFSRYFPFSTHNRHSFDDSVAGCSAVYRHALQFQRPATIRWSPRLENTASFIGSVTREPARINSKTGNFGIHTVLKVRISNQANSSFIRVLLMMWNSVAELALEHLKPNDFIYASGSLGSYTKPDAGGIPRLNYKLYVKEFKFVTQRSGYQGHEKLESGKANVGMQNNQNRLHLWQVFFSNPNEWWDQRKRKLNSKQPDFKHKDTGEVLWLSPYDPPWVRRQLQLLDSEMAGGRHHSRVSNWVYDD</sequence>
<dbReference type="AlphaFoldDB" id="A0A0L9TU91"/>
<dbReference type="OMA" id="FKVMLKM"/>
<dbReference type="InterPro" id="IPR000424">
    <property type="entry name" value="Primosome_PriB/ssb"/>
</dbReference>
<evidence type="ECO:0000256" key="1">
    <source>
        <dbReference type="ARBA" id="ARBA00023125"/>
    </source>
</evidence>
<gene>
    <name evidence="3" type="ORF">LR48_Vigan01g331000</name>
</gene>
<reference evidence="4" key="1">
    <citation type="journal article" date="2015" name="Proc. Natl. Acad. Sci. U.S.A.">
        <title>Genome sequencing of adzuki bean (Vigna angularis) provides insight into high starch and low fat accumulation and domestication.</title>
        <authorList>
            <person name="Yang K."/>
            <person name="Tian Z."/>
            <person name="Chen C."/>
            <person name="Luo L."/>
            <person name="Zhao B."/>
            <person name="Wang Z."/>
            <person name="Yu L."/>
            <person name="Li Y."/>
            <person name="Sun Y."/>
            <person name="Li W."/>
            <person name="Chen Y."/>
            <person name="Li Y."/>
            <person name="Zhang Y."/>
            <person name="Ai D."/>
            <person name="Zhao J."/>
            <person name="Shang C."/>
            <person name="Ma Y."/>
            <person name="Wu B."/>
            <person name="Wang M."/>
            <person name="Gao L."/>
            <person name="Sun D."/>
            <person name="Zhang P."/>
            <person name="Guo F."/>
            <person name="Wang W."/>
            <person name="Li Y."/>
            <person name="Wang J."/>
            <person name="Varshney R.K."/>
            <person name="Wang J."/>
            <person name="Ling H.Q."/>
            <person name="Wan P."/>
        </authorList>
    </citation>
    <scope>NUCLEOTIDE SEQUENCE</scope>
    <source>
        <strain evidence="4">cv. Jingnong 6</strain>
    </source>
</reference>
<dbReference type="InterPro" id="IPR012340">
    <property type="entry name" value="NA-bd_OB-fold"/>
</dbReference>
<dbReference type="InterPro" id="IPR011344">
    <property type="entry name" value="ssDNA-bd"/>
</dbReference>
<accession>A0A0L9TU91</accession>